<dbReference type="GO" id="GO:0005576">
    <property type="term" value="C:extracellular region"/>
    <property type="evidence" value="ECO:0007669"/>
    <property type="project" value="TreeGrafter"/>
</dbReference>
<dbReference type="SUPFAM" id="SSF101898">
    <property type="entry name" value="NHL repeat"/>
    <property type="match status" value="1"/>
</dbReference>
<dbReference type="InterPro" id="IPR006311">
    <property type="entry name" value="TAT_signal"/>
</dbReference>
<keyword evidence="4" id="KW-1185">Reference proteome</keyword>
<accession>A0A6C0GDC0</accession>
<dbReference type="Gene3D" id="2.120.10.30">
    <property type="entry name" value="TolB, C-terminal domain"/>
    <property type="match status" value="1"/>
</dbReference>
<dbReference type="EMBL" id="CP048222">
    <property type="protein sequence ID" value="QHT65999.1"/>
    <property type="molecule type" value="Genomic_DNA"/>
</dbReference>
<dbReference type="InterPro" id="IPR019546">
    <property type="entry name" value="TAT_signal_bac_arc"/>
</dbReference>
<organism evidence="3 4">
    <name type="scientific">Rhodocytophaga rosea</name>
    <dbReference type="NCBI Taxonomy" id="2704465"/>
    <lineage>
        <taxon>Bacteria</taxon>
        <taxon>Pseudomonadati</taxon>
        <taxon>Bacteroidota</taxon>
        <taxon>Cytophagia</taxon>
        <taxon>Cytophagales</taxon>
        <taxon>Rhodocytophagaceae</taxon>
        <taxon>Rhodocytophaga</taxon>
    </lineage>
</organism>
<dbReference type="RefSeq" id="WP_162442072.1">
    <property type="nucleotide sequence ID" value="NZ_CP048222.1"/>
</dbReference>
<proteinExistence type="predicted"/>
<evidence type="ECO:0000256" key="1">
    <source>
        <dbReference type="ARBA" id="ARBA00022729"/>
    </source>
</evidence>
<dbReference type="PROSITE" id="PS51318">
    <property type="entry name" value="TAT"/>
    <property type="match status" value="1"/>
</dbReference>
<evidence type="ECO:0000313" key="4">
    <source>
        <dbReference type="Proteomes" id="UP000480178"/>
    </source>
</evidence>
<evidence type="ECO:0000313" key="3">
    <source>
        <dbReference type="EMBL" id="QHT65999.1"/>
    </source>
</evidence>
<dbReference type="KEGG" id="rhoz:GXP67_04595"/>
<evidence type="ECO:0000256" key="2">
    <source>
        <dbReference type="ARBA" id="ARBA00023180"/>
    </source>
</evidence>
<keyword evidence="2" id="KW-0325">Glycoprotein</keyword>
<dbReference type="PANTHER" id="PTHR10680">
    <property type="entry name" value="PEPTIDYL-GLYCINE ALPHA-AMIDATING MONOOXYGENASE"/>
    <property type="match status" value="1"/>
</dbReference>
<gene>
    <name evidence="3" type="ORF">GXP67_04595</name>
</gene>
<dbReference type="InterPro" id="IPR011042">
    <property type="entry name" value="6-blade_b-propeller_TolB-like"/>
</dbReference>
<sequence>MKPSTLTRRDFIAQAAVGAGAALFVPQHFFIHKKQKLAKETIGHGSYQYKVVEGWGILDASQTPVKDCHEMVQDSKGRIILLTNETKNNVIIYDKSGKLIKSWGSEYPGAHGLTLWKEGGEDFLFITDHDRHQVYKTTTDGKVIMTLSYPKETGVYASADEYKPTETAIATNGDIYVADGYGKSYIIQYNAKGEYIRHFGGKGEADANIQQAHGVCIDNRNKNKPSIVVSSREQNALKRFSMDGKYMATIPLPGAYVCRPVVNGNNIYAAVLVSKMPWNSGTGFVTILDKNDKVVSNPGGSQPAYNGGSLQQLSQVGNTFKNAHDVCIDDDKNLYVAQWNSGKTYPIKLERV</sequence>
<protein>
    <submittedName>
        <fullName evidence="3">Twin-arginine translocation signal domain-containing protein</fullName>
    </submittedName>
</protein>
<dbReference type="Proteomes" id="UP000480178">
    <property type="component" value="Chromosome"/>
</dbReference>
<dbReference type="NCBIfam" id="TIGR01409">
    <property type="entry name" value="TAT_signal_seq"/>
    <property type="match status" value="1"/>
</dbReference>
<reference evidence="3 4" key="1">
    <citation type="submission" date="2020-01" db="EMBL/GenBank/DDBJ databases">
        <authorList>
            <person name="Kim M.K."/>
        </authorList>
    </citation>
    <scope>NUCLEOTIDE SEQUENCE [LARGE SCALE GENOMIC DNA]</scope>
    <source>
        <strain evidence="3 4">172606-1</strain>
    </source>
</reference>
<name>A0A6C0GDC0_9BACT</name>
<keyword evidence="1" id="KW-0732">Signal</keyword>
<dbReference type="AlphaFoldDB" id="A0A6C0GDC0"/>
<dbReference type="PANTHER" id="PTHR10680:SF28">
    <property type="entry name" value="SMP-30_GLUCONOLACTONASE_LRE-LIKE REGION DOMAIN-CONTAINING PROTEIN"/>
    <property type="match status" value="1"/>
</dbReference>